<keyword evidence="4 5" id="KW-0472">Membrane</keyword>
<dbReference type="Pfam" id="PF02656">
    <property type="entry name" value="DUF202"/>
    <property type="match status" value="1"/>
</dbReference>
<reference evidence="7 8" key="1">
    <citation type="submission" date="2021-08" db="EMBL/GenBank/DDBJ databases">
        <title>Genomic Architecture of Streptomyces flavotricini NGL1 and Streptomyces erythrochromogenes HMS4 With Differential Plant Beneficial attributes and laccase production capabilities.</title>
        <authorList>
            <person name="Salwan R."/>
            <person name="Kaur R."/>
            <person name="Sharma V."/>
        </authorList>
    </citation>
    <scope>NUCLEOTIDE SEQUENCE [LARGE SCALE GENOMIC DNA]</scope>
    <source>
        <strain evidence="7 8">NGL1</strain>
    </source>
</reference>
<feature type="transmembrane region" description="Helical" evidence="5">
    <location>
        <begin position="21"/>
        <end position="41"/>
    </location>
</feature>
<feature type="transmembrane region" description="Helical" evidence="5">
    <location>
        <begin position="47"/>
        <end position="66"/>
    </location>
</feature>
<dbReference type="EMBL" id="JAINUL010000001">
    <property type="protein sequence ID" value="MCC0099030.1"/>
    <property type="molecule type" value="Genomic_DNA"/>
</dbReference>
<keyword evidence="3 5" id="KW-1133">Transmembrane helix</keyword>
<accession>A0ABS8EDC8</accession>
<sequence length="106" mass="10949">MTASGTAGRDAGLQPERTRLAWRRTTLACSVTAVLALRTALRGSGSAVEVLGTAVIVLIWLAFLGIAHRRVRQLAAARPPGLAPRSALAAVACTVALSVFAVAVIF</sequence>
<evidence type="ECO:0000256" key="2">
    <source>
        <dbReference type="ARBA" id="ARBA00022692"/>
    </source>
</evidence>
<keyword evidence="8" id="KW-1185">Reference proteome</keyword>
<organism evidence="7 8">
    <name type="scientific">Streptomyces flavotricini</name>
    <dbReference type="NCBI Taxonomy" id="66888"/>
    <lineage>
        <taxon>Bacteria</taxon>
        <taxon>Bacillati</taxon>
        <taxon>Actinomycetota</taxon>
        <taxon>Actinomycetes</taxon>
        <taxon>Kitasatosporales</taxon>
        <taxon>Streptomycetaceae</taxon>
        <taxon>Streptomyces</taxon>
    </lineage>
</organism>
<proteinExistence type="predicted"/>
<dbReference type="InterPro" id="IPR003807">
    <property type="entry name" value="DUF202"/>
</dbReference>
<evidence type="ECO:0000313" key="8">
    <source>
        <dbReference type="Proteomes" id="UP001520654"/>
    </source>
</evidence>
<feature type="domain" description="DUF202" evidence="6">
    <location>
        <begin position="11"/>
        <end position="75"/>
    </location>
</feature>
<dbReference type="Proteomes" id="UP001520654">
    <property type="component" value="Unassembled WGS sequence"/>
</dbReference>
<evidence type="ECO:0000259" key="6">
    <source>
        <dbReference type="Pfam" id="PF02656"/>
    </source>
</evidence>
<comment type="caution">
    <text evidence="7">The sequence shown here is derived from an EMBL/GenBank/DDBJ whole genome shotgun (WGS) entry which is preliminary data.</text>
</comment>
<evidence type="ECO:0000313" key="7">
    <source>
        <dbReference type="EMBL" id="MCC0099030.1"/>
    </source>
</evidence>
<comment type="subcellular location">
    <subcellularLocation>
        <location evidence="1">Endomembrane system</location>
        <topology evidence="1">Multi-pass membrane protein</topology>
    </subcellularLocation>
</comment>
<protein>
    <submittedName>
        <fullName evidence="7">DUF202 domain-containing protein</fullName>
    </submittedName>
</protein>
<dbReference type="RefSeq" id="WP_229341060.1">
    <property type="nucleotide sequence ID" value="NZ_JAINUL010000001.1"/>
</dbReference>
<evidence type="ECO:0000256" key="1">
    <source>
        <dbReference type="ARBA" id="ARBA00004127"/>
    </source>
</evidence>
<name>A0ABS8EDC8_9ACTN</name>
<keyword evidence="2 5" id="KW-0812">Transmembrane</keyword>
<evidence type="ECO:0000256" key="5">
    <source>
        <dbReference type="SAM" id="Phobius"/>
    </source>
</evidence>
<gene>
    <name evidence="7" type="ORF">K7B10_30480</name>
</gene>
<evidence type="ECO:0000256" key="3">
    <source>
        <dbReference type="ARBA" id="ARBA00022989"/>
    </source>
</evidence>
<evidence type="ECO:0000256" key="4">
    <source>
        <dbReference type="ARBA" id="ARBA00023136"/>
    </source>
</evidence>
<feature type="transmembrane region" description="Helical" evidence="5">
    <location>
        <begin position="87"/>
        <end position="105"/>
    </location>
</feature>